<sequence length="154" mass="17053">PGARNFSMSFTDFPTQVLKPHGGYCQANLSGTVWPSKSGTGPRTASPVNKPDQLPLVMLGIHTAPKENLNTSSAEMVYGARLTVPGEFPPNTKSDPDVKRSSVPNDLRTANFVFVRRDTRQKPFQSPYDGPYQFIHSVDKSFQLLIDGRHSLHR</sequence>
<dbReference type="PANTHER" id="PTHR38681:SF1">
    <property type="entry name" value="RETROVIRUS-RELATED POL POLYPROTEIN FROM TRANSPOSON 412-LIKE PROTEIN"/>
    <property type="match status" value="1"/>
</dbReference>
<reference evidence="1" key="1">
    <citation type="submission" date="2015-07" db="EMBL/GenBank/DDBJ databases">
        <title>MeaNS - Measles Nucleotide Surveillance Program.</title>
        <authorList>
            <person name="Tran T."/>
            <person name="Druce J."/>
        </authorList>
    </citation>
    <scope>NUCLEOTIDE SEQUENCE</scope>
    <source>
        <strain evidence="1">UCB-OBI-ISO-001</strain>
        <tissue evidence="1">Gonad</tissue>
    </source>
</reference>
<gene>
    <name evidence="1" type="ORF">OCBIM_22038684mg</name>
</gene>
<protein>
    <submittedName>
        <fullName evidence="1">Uncharacterized protein</fullName>
    </submittedName>
</protein>
<proteinExistence type="predicted"/>
<evidence type="ECO:0000313" key="1">
    <source>
        <dbReference type="EMBL" id="KOF72895.1"/>
    </source>
</evidence>
<dbReference type="AlphaFoldDB" id="A0A0L8G8J4"/>
<accession>A0A0L8G8J4</accession>
<organism evidence="1">
    <name type="scientific">Octopus bimaculoides</name>
    <name type="common">California two-spotted octopus</name>
    <dbReference type="NCBI Taxonomy" id="37653"/>
    <lineage>
        <taxon>Eukaryota</taxon>
        <taxon>Metazoa</taxon>
        <taxon>Spiralia</taxon>
        <taxon>Lophotrochozoa</taxon>
        <taxon>Mollusca</taxon>
        <taxon>Cephalopoda</taxon>
        <taxon>Coleoidea</taxon>
        <taxon>Octopodiformes</taxon>
        <taxon>Octopoda</taxon>
        <taxon>Incirrata</taxon>
        <taxon>Octopodidae</taxon>
        <taxon>Octopus</taxon>
    </lineage>
</organism>
<name>A0A0L8G8J4_OCTBM</name>
<feature type="non-terminal residue" evidence="1">
    <location>
        <position position="1"/>
    </location>
</feature>
<dbReference type="PANTHER" id="PTHR38681">
    <property type="entry name" value="RETROVIRUS-RELATED POL POLYPROTEIN FROM TRANSPOSON 412-LIKE PROTEIN-RELATED"/>
    <property type="match status" value="1"/>
</dbReference>
<dbReference type="EMBL" id="KQ423442">
    <property type="protein sequence ID" value="KOF72895.1"/>
    <property type="molecule type" value="Genomic_DNA"/>
</dbReference>